<organism evidence="1 2">
    <name type="scientific">Nocardia terpenica</name>
    <dbReference type="NCBI Taxonomy" id="455432"/>
    <lineage>
        <taxon>Bacteria</taxon>
        <taxon>Bacillati</taxon>
        <taxon>Actinomycetota</taxon>
        <taxon>Actinomycetes</taxon>
        <taxon>Mycobacteriales</taxon>
        <taxon>Nocardiaceae</taxon>
        <taxon>Nocardia</taxon>
    </lineage>
</organism>
<keyword evidence="2" id="KW-1185">Reference proteome</keyword>
<dbReference type="Proteomes" id="UP000076512">
    <property type="component" value="Unassembled WGS sequence"/>
</dbReference>
<protein>
    <submittedName>
        <fullName evidence="1">Uncharacterized protein</fullName>
    </submittedName>
</protein>
<gene>
    <name evidence="1" type="ORF">AWN90_36895</name>
</gene>
<reference evidence="1 2" key="1">
    <citation type="submission" date="2016-04" db="EMBL/GenBank/DDBJ databases">
        <authorList>
            <person name="Evans L.H."/>
            <person name="Alamgir A."/>
            <person name="Owens N."/>
            <person name="Weber N.D."/>
            <person name="Virtaneva K."/>
            <person name="Barbian K."/>
            <person name="Babar A."/>
            <person name="Rosenke K."/>
        </authorList>
    </citation>
    <scope>NUCLEOTIDE SEQUENCE [LARGE SCALE GENOMIC DNA]</scope>
    <source>
        <strain evidence="1 2">IFM 0406</strain>
    </source>
</reference>
<dbReference type="EMBL" id="LWGR01000009">
    <property type="protein sequence ID" value="KZM72256.1"/>
    <property type="molecule type" value="Genomic_DNA"/>
</dbReference>
<name>A0A164LCH7_9NOCA</name>
<sequence>MVCYWEVPCDRRYFARRAAQKDAERVRAAEHAAELELYGIQPPVDLDSDAPRPSTAEVIADWGVRVYPIEQPQHENGAIETSGSTELTVGQKVRVVREFDRPHRLTGHRGVVWVGIVTVDDGITFGLNLGDRHIQIEWRPRKDLVKTQTITGVDASEPPSRTHF</sequence>
<comment type="caution">
    <text evidence="1">The sequence shown here is derived from an EMBL/GenBank/DDBJ whole genome shotgun (WGS) entry which is preliminary data.</text>
</comment>
<accession>A0A164LCH7</accession>
<dbReference type="STRING" id="455432.AWN90_36895"/>
<proteinExistence type="predicted"/>
<evidence type="ECO:0000313" key="2">
    <source>
        <dbReference type="Proteomes" id="UP000076512"/>
    </source>
</evidence>
<dbReference type="AlphaFoldDB" id="A0A164LCH7"/>
<evidence type="ECO:0000313" key="1">
    <source>
        <dbReference type="EMBL" id="KZM72256.1"/>
    </source>
</evidence>